<dbReference type="EMBL" id="MN739633">
    <property type="protein sequence ID" value="QHT17340.1"/>
    <property type="molecule type" value="Genomic_DNA"/>
</dbReference>
<evidence type="ECO:0000313" key="1">
    <source>
        <dbReference type="EMBL" id="QHT17340.1"/>
    </source>
</evidence>
<dbReference type="AlphaFoldDB" id="A0A6C0DM96"/>
<organism evidence="1">
    <name type="scientific">viral metagenome</name>
    <dbReference type="NCBI Taxonomy" id="1070528"/>
    <lineage>
        <taxon>unclassified sequences</taxon>
        <taxon>metagenomes</taxon>
        <taxon>organismal metagenomes</taxon>
    </lineage>
</organism>
<reference evidence="1" key="1">
    <citation type="journal article" date="2020" name="Nature">
        <title>Giant virus diversity and host interactions through global metagenomics.</title>
        <authorList>
            <person name="Schulz F."/>
            <person name="Roux S."/>
            <person name="Paez-Espino D."/>
            <person name="Jungbluth S."/>
            <person name="Walsh D.A."/>
            <person name="Denef V.J."/>
            <person name="McMahon K.D."/>
            <person name="Konstantinidis K.T."/>
            <person name="Eloe-Fadrosh E.A."/>
            <person name="Kyrpides N.C."/>
            <person name="Woyke T."/>
        </authorList>
    </citation>
    <scope>NUCLEOTIDE SEQUENCE</scope>
    <source>
        <strain evidence="1">GVMAG-M-3300023174-24</strain>
    </source>
</reference>
<sequence>MFPKMLTTSQHKKNKKQKIHIERKKRIKNIKNEIRLLSAVKNIPEDIIPVLYSYLNNNIKFNLSHYKELFTKYIFDYNSSHNLSNIFRGYINYNYCTHDRTASPLKDMLLKIPLDKLQKYLYFGTPSKYFNIAFPLEPKIQEYFIENYKINDITTKDDKMKSTIYKNYIFEILDLISYFSTKANEYHSMKCNNKYLNNNKYLSQLQLIRNTYANDDYKKITEEFCRENEKIVRIIILSILYIYDKYGN</sequence>
<proteinExistence type="predicted"/>
<protein>
    <submittedName>
        <fullName evidence="1">Uncharacterized protein</fullName>
    </submittedName>
</protein>
<name>A0A6C0DM96_9ZZZZ</name>
<accession>A0A6C0DM96</accession>